<dbReference type="EMBL" id="KQ976428">
    <property type="protein sequence ID" value="KYM87812.1"/>
    <property type="molecule type" value="Genomic_DNA"/>
</dbReference>
<protein>
    <submittedName>
        <fullName evidence="6">Meckel syndrome type 1 protein</fullName>
    </submittedName>
</protein>
<dbReference type="Proteomes" id="UP000078540">
    <property type="component" value="Unassembled WGS sequence"/>
</dbReference>
<dbReference type="GO" id="GO:0060271">
    <property type="term" value="P:cilium assembly"/>
    <property type="evidence" value="ECO:0007669"/>
    <property type="project" value="TreeGrafter"/>
</dbReference>
<comment type="subcellular location">
    <subcellularLocation>
        <location evidence="1">Cytoplasm</location>
        <location evidence="1">Cytoskeleton</location>
        <location evidence="1">Cilium basal body</location>
    </subcellularLocation>
</comment>
<evidence type="ECO:0000256" key="2">
    <source>
        <dbReference type="ARBA" id="ARBA00022490"/>
    </source>
</evidence>
<evidence type="ECO:0000256" key="5">
    <source>
        <dbReference type="ARBA" id="ARBA00023273"/>
    </source>
</evidence>
<keyword evidence="4" id="KW-0206">Cytoskeleton</keyword>
<evidence type="ECO:0000256" key="1">
    <source>
        <dbReference type="ARBA" id="ARBA00004120"/>
    </source>
</evidence>
<evidence type="ECO:0000256" key="4">
    <source>
        <dbReference type="ARBA" id="ARBA00023212"/>
    </source>
</evidence>
<sequence>ANYLFQMIPNDRFHLVGVICCYRVRIVQERSPLAELLAEESEGGETRDSNFLEEEDCIFSWQEKVFSLFEIDFYADEKNCLTECQREYHQRICDEQLQGACLYSYTENDSYYPDDNLLTMPYRQVSNLISYLSVKNQTALPALRNRKSFQERYNKNVIDDKTTDTTIQSNHYLYTERTTMYVMANLSRRDEPATIRSTDSEMLLCTLTYDKTRKLLTINPDLTIDDEQHYNVTNDYGVRFNYWIEHVSEERTPLELQEHLEDVRREVQQQFAYKETELYKELLLPPANLSTLIINLDIVSAHDFSYDGLFVTYFIDLPQHWSTNQKERLVGRTQKSRLENKTAYFSYCTDIPLYYPSNEFQSLNNNASSRWPRLLFSAASLDSWTRYRIEGYAALPIPMIPGRYKFTIPTWRAKGSIIDTLRRFFVGDSYELEDVTYCGIPINHEDKMSTNTLMNNVENVLEQFKVAKERMIQIRTINS</sequence>
<name>A0A195BNL2_9HYME</name>
<keyword evidence="3" id="KW-0970">Cilium biogenesis/degradation</keyword>
<dbReference type="PANTHER" id="PTHR12968">
    <property type="entry name" value="B9 DOMAIN-CONTAINING"/>
    <property type="match status" value="1"/>
</dbReference>
<gene>
    <name evidence="6" type="ORF">ALC53_03247</name>
</gene>
<reference evidence="6 7" key="1">
    <citation type="submission" date="2015-09" db="EMBL/GenBank/DDBJ databases">
        <title>Atta colombica WGS genome.</title>
        <authorList>
            <person name="Nygaard S."/>
            <person name="Hu H."/>
            <person name="Boomsma J."/>
            <person name="Zhang G."/>
        </authorList>
    </citation>
    <scope>NUCLEOTIDE SEQUENCE [LARGE SCALE GENOMIC DNA]</scope>
    <source>
        <strain evidence="6">Treedump-2</strain>
        <tissue evidence="6">Whole body</tissue>
    </source>
</reference>
<proteinExistence type="predicted"/>
<feature type="non-terminal residue" evidence="6">
    <location>
        <position position="1"/>
    </location>
</feature>
<keyword evidence="7" id="KW-1185">Reference proteome</keyword>
<evidence type="ECO:0000256" key="3">
    <source>
        <dbReference type="ARBA" id="ARBA00022794"/>
    </source>
</evidence>
<dbReference type="InterPro" id="IPR010796">
    <property type="entry name" value="C2_B9-type_dom"/>
</dbReference>
<keyword evidence="2" id="KW-0963">Cytoplasm</keyword>
<dbReference type="STRING" id="520822.A0A195BNL2"/>
<dbReference type="PANTHER" id="PTHR12968:SF4">
    <property type="entry name" value="TECTONIC-LIKE COMPLEX MEMBER MKS1"/>
    <property type="match status" value="1"/>
</dbReference>
<evidence type="ECO:0000313" key="6">
    <source>
        <dbReference type="EMBL" id="KYM87812.1"/>
    </source>
</evidence>
<keyword evidence="5" id="KW-0966">Cell projection</keyword>
<dbReference type="AlphaFoldDB" id="A0A195BNL2"/>
<evidence type="ECO:0000313" key="7">
    <source>
        <dbReference type="Proteomes" id="UP000078540"/>
    </source>
</evidence>
<dbReference type="PROSITE" id="PS51381">
    <property type="entry name" value="C2_B9"/>
    <property type="match status" value="1"/>
</dbReference>
<dbReference type="GO" id="GO:0036038">
    <property type="term" value="C:MKS complex"/>
    <property type="evidence" value="ECO:0007669"/>
    <property type="project" value="TreeGrafter"/>
</dbReference>
<dbReference type="Pfam" id="PF07162">
    <property type="entry name" value="B9-C2"/>
    <property type="match status" value="1"/>
</dbReference>
<accession>A0A195BNL2</accession>
<organism evidence="6 7">
    <name type="scientific">Atta colombica</name>
    <dbReference type="NCBI Taxonomy" id="520822"/>
    <lineage>
        <taxon>Eukaryota</taxon>
        <taxon>Metazoa</taxon>
        <taxon>Ecdysozoa</taxon>
        <taxon>Arthropoda</taxon>
        <taxon>Hexapoda</taxon>
        <taxon>Insecta</taxon>
        <taxon>Pterygota</taxon>
        <taxon>Neoptera</taxon>
        <taxon>Endopterygota</taxon>
        <taxon>Hymenoptera</taxon>
        <taxon>Apocrita</taxon>
        <taxon>Aculeata</taxon>
        <taxon>Formicoidea</taxon>
        <taxon>Formicidae</taxon>
        <taxon>Myrmicinae</taxon>
        <taxon>Atta</taxon>
    </lineage>
</organism>